<evidence type="ECO:0000256" key="1">
    <source>
        <dbReference type="ARBA" id="ARBA00022729"/>
    </source>
</evidence>
<dbReference type="PANTHER" id="PTHR30006:SF2">
    <property type="entry name" value="ABC TRANSPORTER SUBSTRATE-BINDING PROTEIN"/>
    <property type="match status" value="1"/>
</dbReference>
<evidence type="ECO:0000313" key="2">
    <source>
        <dbReference type="EMBL" id="AKG34473.1"/>
    </source>
</evidence>
<protein>
    <recommendedName>
        <fullName evidence="4">ABC transporter substrate-binding protein</fullName>
    </recommendedName>
</protein>
<dbReference type="SUPFAM" id="SSF53850">
    <property type="entry name" value="Periplasmic binding protein-like II"/>
    <property type="match status" value="1"/>
</dbReference>
<dbReference type="OrthoDB" id="179400at2"/>
<reference evidence="2 3" key="2">
    <citation type="journal article" date="2016" name="Genome Announc.">
        <title>Genome Sequence of a Gram-Positive Diazotroph, Paenibacillus durus Type Strain ATCC 35681.</title>
        <authorList>
            <person name="Halim M.A."/>
            <person name="Rahman A.Y."/>
            <person name="Sim K.S."/>
            <person name="Yam H.C."/>
            <person name="Rahim A.A."/>
            <person name="Ghazali A.H."/>
            <person name="Najimudin N."/>
        </authorList>
    </citation>
    <scope>NUCLEOTIDE SEQUENCE [LARGE SCALE GENOMIC DNA]</scope>
    <source>
        <strain evidence="2 3">ATCC 35681</strain>
    </source>
</reference>
<dbReference type="PATRIC" id="fig|1333534.5.peg.1690"/>
<dbReference type="RefSeq" id="WP_025695925.1">
    <property type="nucleotide sequence ID" value="NZ_ASQQ01000407.1"/>
</dbReference>
<keyword evidence="1" id="KW-0732">Signal</keyword>
<evidence type="ECO:0008006" key="4">
    <source>
        <dbReference type="Google" id="ProtNLM"/>
    </source>
</evidence>
<sequence length="330" mass="36873">MNTGTAQEQERLPRHLLAMLPCPLKVPIEETFLHQQSSGLWTDLDPEELEFEGNANQSDFYKTVNEFQSADELPDIVITPGISSFFHRDFRTRFLDQDVFADAAGYAPNERFAEIGMQDPTGRVTLMCVNPLVIVADTARLGDTPEPRSWSDLLNPVYRKQVTMRGHNGTFCETVLLTLGEKYGEDILTGLGRSVRQGLHPGQMAKLAGTDNEAGTALYVMPYFYANMIRKQDKINIIWPEEGAIASPVFLLAKQNATEGGRRLASFFTSEETAQLCEQAFFPSPHPSAASGLTQRKLLWMGWDLVWNSDIQAKTDAVNAAFNKGFEQED</sequence>
<accession>A0A0F7F8I9</accession>
<proteinExistence type="predicted"/>
<reference evidence="2 3" key="1">
    <citation type="submission" date="2015-03" db="EMBL/GenBank/DDBJ databases">
        <authorList>
            <person name="Abdul Halim M."/>
        </authorList>
    </citation>
    <scope>NUCLEOTIDE SEQUENCE [LARGE SCALE GENOMIC DNA]</scope>
    <source>
        <strain evidence="2 3">ATCC 35681</strain>
    </source>
</reference>
<dbReference type="Proteomes" id="UP000034189">
    <property type="component" value="Chromosome"/>
</dbReference>
<dbReference type="HOGENOM" id="CLU_055408_0_0_9"/>
<evidence type="ECO:0000313" key="3">
    <source>
        <dbReference type="Proteomes" id="UP000034189"/>
    </source>
</evidence>
<name>A0A0F7F8I9_PAEDU</name>
<dbReference type="Pfam" id="PF13343">
    <property type="entry name" value="SBP_bac_6"/>
    <property type="match status" value="1"/>
</dbReference>
<dbReference type="PANTHER" id="PTHR30006">
    <property type="entry name" value="THIAMINE-BINDING PERIPLASMIC PROTEIN-RELATED"/>
    <property type="match status" value="1"/>
</dbReference>
<organism evidence="2 3">
    <name type="scientific">Paenibacillus durus ATCC 35681</name>
    <dbReference type="NCBI Taxonomy" id="1333534"/>
    <lineage>
        <taxon>Bacteria</taxon>
        <taxon>Bacillati</taxon>
        <taxon>Bacillota</taxon>
        <taxon>Bacilli</taxon>
        <taxon>Bacillales</taxon>
        <taxon>Paenibacillaceae</taxon>
        <taxon>Paenibacillus</taxon>
    </lineage>
</organism>
<gene>
    <name evidence="2" type="ORF">VK70_07730</name>
</gene>
<dbReference type="AlphaFoldDB" id="A0A0F7F8I9"/>
<dbReference type="Gene3D" id="3.40.190.10">
    <property type="entry name" value="Periplasmic binding protein-like II"/>
    <property type="match status" value="2"/>
</dbReference>
<dbReference type="EMBL" id="CP011114">
    <property type="protein sequence ID" value="AKG34473.1"/>
    <property type="molecule type" value="Genomic_DNA"/>
</dbReference>